<dbReference type="AlphaFoldDB" id="A0A8E2ATA5"/>
<dbReference type="Proteomes" id="UP000250043">
    <property type="component" value="Unassembled WGS sequence"/>
</dbReference>
<gene>
    <name evidence="2" type="ORF">OBBRIDRAFT_835429</name>
</gene>
<feature type="compositionally biased region" description="Basic residues" evidence="1">
    <location>
        <begin position="47"/>
        <end position="56"/>
    </location>
</feature>
<sequence>MSGRSRCSGLWVFDCVRRNHEKKTRKLDPPLIDFRYWAPATRDKSTLKHLRQRRPRPTTLGGTATRRVDASGVAEEAAACDAGSDKLGAADKRRVDAQALAAEEAAADDTGLDVGVSAPPMVELLLTDEQQEARRQGESMLQVRLRRPQPV</sequence>
<evidence type="ECO:0000256" key="1">
    <source>
        <dbReference type="SAM" id="MobiDB-lite"/>
    </source>
</evidence>
<protein>
    <submittedName>
        <fullName evidence="2">Uncharacterized protein</fullName>
    </submittedName>
</protein>
<evidence type="ECO:0000313" key="3">
    <source>
        <dbReference type="Proteomes" id="UP000250043"/>
    </source>
</evidence>
<feature type="region of interest" description="Disordered" evidence="1">
    <location>
        <begin position="131"/>
        <end position="151"/>
    </location>
</feature>
<reference evidence="2 3" key="1">
    <citation type="submission" date="2016-07" db="EMBL/GenBank/DDBJ databases">
        <title>Draft genome of the white-rot fungus Obba rivulosa 3A-2.</title>
        <authorList>
            <consortium name="DOE Joint Genome Institute"/>
            <person name="Miettinen O."/>
            <person name="Riley R."/>
            <person name="Acob R."/>
            <person name="Barry K."/>
            <person name="Cullen D."/>
            <person name="De Vries R."/>
            <person name="Hainaut M."/>
            <person name="Hatakka A."/>
            <person name="Henrissat B."/>
            <person name="Hilden K."/>
            <person name="Kuo R."/>
            <person name="Labutti K."/>
            <person name="Lipzen A."/>
            <person name="Makela M.R."/>
            <person name="Sandor L."/>
            <person name="Spatafora J.W."/>
            <person name="Grigoriev I.V."/>
            <person name="Hibbett D.S."/>
        </authorList>
    </citation>
    <scope>NUCLEOTIDE SEQUENCE [LARGE SCALE GENOMIC DNA]</scope>
    <source>
        <strain evidence="2 3">3A-2</strain>
    </source>
</reference>
<accession>A0A8E2ATA5</accession>
<evidence type="ECO:0000313" key="2">
    <source>
        <dbReference type="EMBL" id="OCH89978.1"/>
    </source>
</evidence>
<feature type="region of interest" description="Disordered" evidence="1">
    <location>
        <begin position="45"/>
        <end position="67"/>
    </location>
</feature>
<keyword evidence="3" id="KW-1185">Reference proteome</keyword>
<organism evidence="2 3">
    <name type="scientific">Obba rivulosa</name>
    <dbReference type="NCBI Taxonomy" id="1052685"/>
    <lineage>
        <taxon>Eukaryota</taxon>
        <taxon>Fungi</taxon>
        <taxon>Dikarya</taxon>
        <taxon>Basidiomycota</taxon>
        <taxon>Agaricomycotina</taxon>
        <taxon>Agaricomycetes</taxon>
        <taxon>Polyporales</taxon>
        <taxon>Gelatoporiaceae</taxon>
        <taxon>Obba</taxon>
    </lineage>
</organism>
<dbReference type="EMBL" id="KV722415">
    <property type="protein sequence ID" value="OCH89978.1"/>
    <property type="molecule type" value="Genomic_DNA"/>
</dbReference>
<proteinExistence type="predicted"/>
<name>A0A8E2ATA5_9APHY</name>